<dbReference type="EMBL" id="QOUI01000003">
    <property type="protein sequence ID" value="RCK70375.1"/>
    <property type="molecule type" value="Genomic_DNA"/>
</dbReference>
<dbReference type="Proteomes" id="UP000252770">
    <property type="component" value="Unassembled WGS sequence"/>
</dbReference>
<organism evidence="2 3">
    <name type="scientific">Desertihabitans brevis</name>
    <dbReference type="NCBI Taxonomy" id="2268447"/>
    <lineage>
        <taxon>Bacteria</taxon>
        <taxon>Bacillati</taxon>
        <taxon>Actinomycetota</taxon>
        <taxon>Actinomycetes</taxon>
        <taxon>Propionibacteriales</taxon>
        <taxon>Propionibacteriaceae</taxon>
        <taxon>Desertihabitans</taxon>
    </lineage>
</organism>
<protein>
    <recommendedName>
        <fullName evidence="4">GNAT family N-acetyltransferase</fullName>
    </recommendedName>
</protein>
<comment type="caution">
    <text evidence="2">The sequence shown here is derived from an EMBL/GenBank/DDBJ whole genome shotgun (WGS) entry which is preliminary data.</text>
</comment>
<dbReference type="RefSeq" id="WP_114125918.1">
    <property type="nucleotide sequence ID" value="NZ_QOUI01000003.1"/>
</dbReference>
<evidence type="ECO:0000256" key="1">
    <source>
        <dbReference type="SAM" id="MobiDB-lite"/>
    </source>
</evidence>
<sequence>MTRDGSRRGRRTRVRPLLPRDLPDLETCAGCPSTDPADEDVRAAVSAWGWCGLAVVDGDRMGTHVLATPVTTAEGVVARVTRLHPVTATDGSSGRAAPRDTHGAQHPMEVRVHSQQLVETLAARSLRRGVVAVEAHAHRWAGHCGMPPMVWLAARGFVVTQTGALHPWMRLDLNRTVAEQSGLREAWSRLTDLVRTPPPPEPIGRLTHRTGG</sequence>
<proteinExistence type="predicted"/>
<dbReference type="AlphaFoldDB" id="A0A367YWU9"/>
<accession>A0A367YWU9</accession>
<gene>
    <name evidence="2" type="ORF">DT076_06915</name>
</gene>
<feature type="region of interest" description="Disordered" evidence="1">
    <location>
        <begin position="193"/>
        <end position="212"/>
    </location>
</feature>
<reference evidence="2 3" key="1">
    <citation type="submission" date="2018-07" db="EMBL/GenBank/DDBJ databases">
        <title>Desertimonas flava gen. nov. sp. nov.</title>
        <authorList>
            <person name="Liu S."/>
        </authorList>
    </citation>
    <scope>NUCLEOTIDE SEQUENCE [LARGE SCALE GENOMIC DNA]</scope>
    <source>
        <strain evidence="2 3">16Sb5-5</strain>
    </source>
</reference>
<evidence type="ECO:0008006" key="4">
    <source>
        <dbReference type="Google" id="ProtNLM"/>
    </source>
</evidence>
<evidence type="ECO:0000313" key="3">
    <source>
        <dbReference type="Proteomes" id="UP000252770"/>
    </source>
</evidence>
<name>A0A367YWU9_9ACTN</name>
<evidence type="ECO:0000313" key="2">
    <source>
        <dbReference type="EMBL" id="RCK70375.1"/>
    </source>
</evidence>
<keyword evidence="3" id="KW-1185">Reference proteome</keyword>